<protein>
    <submittedName>
        <fullName evidence="1">Uncharacterized protein</fullName>
    </submittedName>
</protein>
<evidence type="ECO:0000313" key="2">
    <source>
        <dbReference type="Proteomes" id="UP000410492"/>
    </source>
</evidence>
<sequence length="89" mass="10342">LTSIPLSNRVCYVLINRPKHFTNNSLVILQYCPVQYYIQSEGNKSSKDEPIHYPKAHLLDRFYISVRMCAVDYLFVFPPRKNLGCGLFS</sequence>
<reference evidence="1 2" key="1">
    <citation type="submission" date="2019-01" db="EMBL/GenBank/DDBJ databases">
        <authorList>
            <person name="Sayadi A."/>
        </authorList>
    </citation>
    <scope>NUCLEOTIDE SEQUENCE [LARGE SCALE GENOMIC DNA]</scope>
</reference>
<dbReference type="Proteomes" id="UP000410492">
    <property type="component" value="Unassembled WGS sequence"/>
</dbReference>
<keyword evidence="2" id="KW-1185">Reference proteome</keyword>
<gene>
    <name evidence="1" type="ORF">CALMAC_LOCUS11964</name>
</gene>
<dbReference type="OrthoDB" id="3845at2759"/>
<organism evidence="1 2">
    <name type="scientific">Callosobruchus maculatus</name>
    <name type="common">Southern cowpea weevil</name>
    <name type="synonym">Pulse bruchid</name>
    <dbReference type="NCBI Taxonomy" id="64391"/>
    <lineage>
        <taxon>Eukaryota</taxon>
        <taxon>Metazoa</taxon>
        <taxon>Ecdysozoa</taxon>
        <taxon>Arthropoda</taxon>
        <taxon>Hexapoda</taxon>
        <taxon>Insecta</taxon>
        <taxon>Pterygota</taxon>
        <taxon>Neoptera</taxon>
        <taxon>Endopterygota</taxon>
        <taxon>Coleoptera</taxon>
        <taxon>Polyphaga</taxon>
        <taxon>Cucujiformia</taxon>
        <taxon>Chrysomeloidea</taxon>
        <taxon>Chrysomelidae</taxon>
        <taxon>Bruchinae</taxon>
        <taxon>Bruchini</taxon>
        <taxon>Callosobruchus</taxon>
    </lineage>
</organism>
<name>A0A653CUE7_CALMS</name>
<evidence type="ECO:0000313" key="1">
    <source>
        <dbReference type="EMBL" id="VEN51541.1"/>
    </source>
</evidence>
<dbReference type="EMBL" id="CAACVG010008936">
    <property type="protein sequence ID" value="VEN51541.1"/>
    <property type="molecule type" value="Genomic_DNA"/>
</dbReference>
<accession>A0A653CUE7</accession>
<feature type="non-terminal residue" evidence="1">
    <location>
        <position position="1"/>
    </location>
</feature>
<proteinExistence type="predicted"/>
<dbReference type="AlphaFoldDB" id="A0A653CUE7"/>